<keyword evidence="6" id="KW-0067">ATP-binding</keyword>
<evidence type="ECO:0000256" key="8">
    <source>
        <dbReference type="ARBA" id="ARBA00023136"/>
    </source>
</evidence>
<dbReference type="GO" id="GO:0016020">
    <property type="term" value="C:membrane"/>
    <property type="evidence" value="ECO:0007669"/>
    <property type="project" value="UniProtKB-SubCell"/>
</dbReference>
<proteinExistence type="predicted"/>
<comment type="cofactor">
    <cofactor evidence="1">
        <name>Mg(2+)</name>
        <dbReference type="ChEBI" id="CHEBI:18420"/>
    </cofactor>
</comment>
<keyword evidence="8" id="KW-0472">Membrane</keyword>
<dbReference type="PANTHER" id="PTHR43767:SF8">
    <property type="entry name" value="LONG-CHAIN-FATTY-ACID--COA LIGASE"/>
    <property type="match status" value="1"/>
</dbReference>
<evidence type="ECO:0000256" key="10">
    <source>
        <dbReference type="ARBA" id="ARBA00039545"/>
    </source>
</evidence>
<dbReference type="SUPFAM" id="SSF56801">
    <property type="entry name" value="Acetyl-CoA synthetase-like"/>
    <property type="match status" value="1"/>
</dbReference>
<dbReference type="InterPro" id="IPR042099">
    <property type="entry name" value="ANL_N_sf"/>
</dbReference>
<evidence type="ECO:0000256" key="1">
    <source>
        <dbReference type="ARBA" id="ARBA00001946"/>
    </source>
</evidence>
<comment type="pathway">
    <text evidence="3">Lipid metabolism; fatty acid beta-oxidation.</text>
</comment>
<evidence type="ECO:0000256" key="5">
    <source>
        <dbReference type="ARBA" id="ARBA00022741"/>
    </source>
</evidence>
<evidence type="ECO:0000256" key="7">
    <source>
        <dbReference type="ARBA" id="ARBA00022842"/>
    </source>
</evidence>
<dbReference type="GO" id="GO:0004467">
    <property type="term" value="F:long-chain fatty acid-CoA ligase activity"/>
    <property type="evidence" value="ECO:0007669"/>
    <property type="project" value="UniProtKB-EC"/>
</dbReference>
<protein>
    <recommendedName>
        <fullName evidence="10">Long-chain-fatty-acid--CoA ligase</fullName>
        <ecNumber evidence="9">6.2.1.3</ecNumber>
    </recommendedName>
    <alternativeName>
        <fullName evidence="11">Long-chain acyl-CoA synthetase</fullName>
    </alternativeName>
</protein>
<dbReference type="InterPro" id="IPR045851">
    <property type="entry name" value="AMP-bd_C_sf"/>
</dbReference>
<dbReference type="Gene3D" id="3.30.300.30">
    <property type="match status" value="1"/>
</dbReference>
<keyword evidence="5" id="KW-0547">Nucleotide-binding</keyword>
<evidence type="ECO:0000256" key="11">
    <source>
        <dbReference type="ARBA" id="ARBA00042773"/>
    </source>
</evidence>
<organism evidence="14 15">
    <name type="scientific">Pollutimonas bauzanensis</name>
    <dbReference type="NCBI Taxonomy" id="658167"/>
    <lineage>
        <taxon>Bacteria</taxon>
        <taxon>Pseudomonadati</taxon>
        <taxon>Pseudomonadota</taxon>
        <taxon>Betaproteobacteria</taxon>
        <taxon>Burkholderiales</taxon>
        <taxon>Alcaligenaceae</taxon>
        <taxon>Pollutimonas</taxon>
    </lineage>
</organism>
<feature type="domain" description="AMP-dependent synthetase/ligase" evidence="12">
    <location>
        <begin position="30"/>
        <end position="420"/>
    </location>
</feature>
<dbReference type="EMBL" id="FQXE01000006">
    <property type="protein sequence ID" value="SHH91615.1"/>
    <property type="molecule type" value="Genomic_DNA"/>
</dbReference>
<evidence type="ECO:0000259" key="13">
    <source>
        <dbReference type="Pfam" id="PF13193"/>
    </source>
</evidence>
<dbReference type="Pfam" id="PF00501">
    <property type="entry name" value="AMP-binding"/>
    <property type="match status" value="1"/>
</dbReference>
<gene>
    <name evidence="14" type="ORF">SAMN04488135_1064</name>
</gene>
<sequence>MDTPCPHYSSADARGELALGAYTSLVDMLDQACRKHGPRRALAFMGRDLRYGQLDRQADAIAAWLQHQGLPQGSRVALMMPNVMPYMVAVLGALRAGMIIVNVNPLYTARELEHQLQDSGAQAIFVLENFAATLAAVPVAVLPRRVVLVSAGDMLGIKGWAVNFALRHVKRAIPRYALAAAVPLAAVLREGARLQWSRPEISMDDVAVLQYTGGTTGVPKGAMLTQRNLVANVLQVQAVARPALGDAQGEPLLLLSALPLYHIFALTLCGLFALHAGMCSVLIANPRDLASIFRAWRRDPIHIFPGVNTLFNSLVERDEFAALDFSRLKLCLGGGAAVLRPVADKWRKVTGRPLIEGYGLSETSPVVSANPADAGEYSGDIGFPLPGTEVMLLDDQGREAPPGGPGELAVRGPQVMPGYWQRPDETRQAFSDQGYFKTGDIAVMSPEGRLRLVDRKKDMILVSGFNVYPNEVEEVVAGHPGVLECVAVGVPDERTGEAVKVFIVKKDAGLDDQALRDWCRARLAAYKRPHLFEYRTELPKSHVGKILRRALRDEARA</sequence>
<feature type="domain" description="AMP-binding enzyme C-terminal" evidence="13">
    <location>
        <begin position="471"/>
        <end position="545"/>
    </location>
</feature>
<keyword evidence="7" id="KW-0460">Magnesium</keyword>
<dbReference type="InterPro" id="IPR000873">
    <property type="entry name" value="AMP-dep_synth/lig_dom"/>
</dbReference>
<dbReference type="AlphaFoldDB" id="A0A1M5WVH8"/>
<dbReference type="PROSITE" id="PS00455">
    <property type="entry name" value="AMP_BINDING"/>
    <property type="match status" value="1"/>
</dbReference>
<dbReference type="STRING" id="658167.SAMN04488135_1064"/>
<dbReference type="FunFam" id="3.30.300.30:FF:000006">
    <property type="entry name" value="Long-chain-fatty-acid--CoA ligase FadD"/>
    <property type="match status" value="1"/>
</dbReference>
<name>A0A1M5WVH8_9BURK</name>
<evidence type="ECO:0000256" key="9">
    <source>
        <dbReference type="ARBA" id="ARBA00026121"/>
    </source>
</evidence>
<dbReference type="InterPro" id="IPR020845">
    <property type="entry name" value="AMP-binding_CS"/>
</dbReference>
<evidence type="ECO:0000313" key="14">
    <source>
        <dbReference type="EMBL" id="SHH91615.1"/>
    </source>
</evidence>
<dbReference type="EC" id="6.2.1.3" evidence="9"/>
<dbReference type="Gene3D" id="3.40.50.12780">
    <property type="entry name" value="N-terminal domain of ligase-like"/>
    <property type="match status" value="1"/>
</dbReference>
<dbReference type="InterPro" id="IPR025110">
    <property type="entry name" value="AMP-bd_C"/>
</dbReference>
<reference evidence="14 15" key="1">
    <citation type="submission" date="2016-11" db="EMBL/GenBank/DDBJ databases">
        <authorList>
            <person name="Jaros S."/>
            <person name="Januszkiewicz K."/>
            <person name="Wedrychowicz H."/>
        </authorList>
    </citation>
    <scope>NUCLEOTIDE SEQUENCE [LARGE SCALE GENOMIC DNA]</scope>
    <source>
        <strain evidence="14 15">CGMCC 1.10190</strain>
    </source>
</reference>
<comment type="subcellular location">
    <subcellularLocation>
        <location evidence="2">Membrane</location>
        <topology evidence="2">Peripheral membrane protein</topology>
    </subcellularLocation>
</comment>
<dbReference type="InterPro" id="IPR050237">
    <property type="entry name" value="ATP-dep_AMP-bd_enzyme"/>
</dbReference>
<dbReference type="OrthoDB" id="9766486at2"/>
<dbReference type="PANTHER" id="PTHR43767">
    <property type="entry name" value="LONG-CHAIN-FATTY-ACID--COA LIGASE"/>
    <property type="match status" value="1"/>
</dbReference>
<dbReference type="CDD" id="cd05936">
    <property type="entry name" value="FC-FACS_FadD_like"/>
    <property type="match status" value="1"/>
</dbReference>
<evidence type="ECO:0000259" key="12">
    <source>
        <dbReference type="Pfam" id="PF00501"/>
    </source>
</evidence>
<evidence type="ECO:0000313" key="15">
    <source>
        <dbReference type="Proteomes" id="UP000184226"/>
    </source>
</evidence>
<accession>A0A1M5WVH8</accession>
<keyword evidence="15" id="KW-1185">Reference proteome</keyword>
<evidence type="ECO:0000256" key="6">
    <source>
        <dbReference type="ARBA" id="ARBA00022840"/>
    </source>
</evidence>
<keyword evidence="4" id="KW-0436">Ligase</keyword>
<dbReference type="GO" id="GO:0005524">
    <property type="term" value="F:ATP binding"/>
    <property type="evidence" value="ECO:0007669"/>
    <property type="project" value="UniProtKB-KW"/>
</dbReference>
<dbReference type="Proteomes" id="UP000184226">
    <property type="component" value="Unassembled WGS sequence"/>
</dbReference>
<evidence type="ECO:0000256" key="3">
    <source>
        <dbReference type="ARBA" id="ARBA00005005"/>
    </source>
</evidence>
<dbReference type="Pfam" id="PF13193">
    <property type="entry name" value="AMP-binding_C"/>
    <property type="match status" value="1"/>
</dbReference>
<dbReference type="RefSeq" id="WP_073103772.1">
    <property type="nucleotide sequence ID" value="NZ_FQXE01000006.1"/>
</dbReference>
<evidence type="ECO:0000256" key="4">
    <source>
        <dbReference type="ARBA" id="ARBA00022598"/>
    </source>
</evidence>
<evidence type="ECO:0000256" key="2">
    <source>
        <dbReference type="ARBA" id="ARBA00004170"/>
    </source>
</evidence>